<reference evidence="3" key="1">
    <citation type="submission" date="2019-06" db="EMBL/GenBank/DDBJ databases">
        <title>Alistipes onderdonkii subsp. vulgaris subsp. nov., Alistipes dispar sp. nov. and Alistipes communis sp. nov., isolated from human faeces, and creation of Alistipes onderdonkii subsp. onderdonkii subsp. nov.</title>
        <authorList>
            <person name="Sakamoto M."/>
            <person name="Ikeyama N."/>
            <person name="Ogata Y."/>
            <person name="Suda W."/>
            <person name="Iino T."/>
            <person name="Hattori M."/>
            <person name="Ohkuma M."/>
        </authorList>
    </citation>
    <scope>NUCLEOTIDE SEQUENCE [LARGE SCALE GENOMIC DNA]</scope>
    <source>
        <strain evidence="3">5CPEGH6</strain>
    </source>
</reference>
<evidence type="ECO:0008006" key="4">
    <source>
        <dbReference type="Google" id="ProtNLM"/>
    </source>
</evidence>
<dbReference type="KEGG" id="ada:A5CPEGH6_20150"/>
<feature type="transmembrane region" description="Helical" evidence="1">
    <location>
        <begin position="43"/>
        <end position="65"/>
    </location>
</feature>
<dbReference type="Proteomes" id="UP000319374">
    <property type="component" value="Chromosome"/>
</dbReference>
<proteinExistence type="predicted"/>
<evidence type="ECO:0000256" key="1">
    <source>
        <dbReference type="SAM" id="Phobius"/>
    </source>
</evidence>
<evidence type="ECO:0000313" key="2">
    <source>
        <dbReference type="EMBL" id="BBL07377.1"/>
    </source>
</evidence>
<feature type="transmembrane region" description="Helical" evidence="1">
    <location>
        <begin position="12"/>
        <end position="37"/>
    </location>
</feature>
<dbReference type="GeneID" id="98673999"/>
<dbReference type="OrthoDB" id="1005226at2"/>
<keyword evidence="1" id="KW-1133">Transmembrane helix</keyword>
<organism evidence="2 3">
    <name type="scientific">Alistipes dispar</name>
    <dbReference type="NCBI Taxonomy" id="2585119"/>
    <lineage>
        <taxon>Bacteria</taxon>
        <taxon>Pseudomonadati</taxon>
        <taxon>Bacteroidota</taxon>
        <taxon>Bacteroidia</taxon>
        <taxon>Bacteroidales</taxon>
        <taxon>Rikenellaceae</taxon>
        <taxon>Alistipes</taxon>
    </lineage>
</organism>
<sequence length="111" mass="11960">MENKPSGGRFLVALLAFALTAATGIVLLLTTLVVWLSALTGSLVTATLIVSGLCFLLAAAIYALALRAPIDRIQDQVETIYDVAHAAKTGYEWLSGKLQLFLAVREELRKE</sequence>
<keyword evidence="3" id="KW-1185">Reference proteome</keyword>
<name>A0A4Y1X240_9BACT</name>
<protein>
    <recommendedName>
        <fullName evidence="4">Phage holin family protein</fullName>
    </recommendedName>
</protein>
<keyword evidence="1" id="KW-0472">Membrane</keyword>
<dbReference type="RefSeq" id="WP_141429556.1">
    <property type="nucleotide sequence ID" value="NZ_AP019736.1"/>
</dbReference>
<gene>
    <name evidence="2" type="ORF">A5CPEGH6_20150</name>
</gene>
<keyword evidence="1" id="KW-0812">Transmembrane</keyword>
<accession>A0A4Y1X240</accession>
<dbReference type="EMBL" id="AP019736">
    <property type="protein sequence ID" value="BBL07377.1"/>
    <property type="molecule type" value="Genomic_DNA"/>
</dbReference>
<dbReference type="AlphaFoldDB" id="A0A4Y1X240"/>
<evidence type="ECO:0000313" key="3">
    <source>
        <dbReference type="Proteomes" id="UP000319374"/>
    </source>
</evidence>